<dbReference type="Proteomes" id="UP000005408">
    <property type="component" value="Unassembled WGS sequence"/>
</dbReference>
<dbReference type="EnsemblMetazoa" id="G14309.1">
    <property type="protein sequence ID" value="G14309.1:cds"/>
    <property type="gene ID" value="G14309"/>
</dbReference>
<name>A0A8W8IJR0_MAGGI</name>
<evidence type="ECO:0000313" key="2">
    <source>
        <dbReference type="Proteomes" id="UP000005408"/>
    </source>
</evidence>
<keyword evidence="2" id="KW-1185">Reference proteome</keyword>
<evidence type="ECO:0000313" key="1">
    <source>
        <dbReference type="EnsemblMetazoa" id="G14309.1:cds"/>
    </source>
</evidence>
<evidence type="ECO:0008006" key="3">
    <source>
        <dbReference type="Google" id="ProtNLM"/>
    </source>
</evidence>
<dbReference type="AlphaFoldDB" id="A0A8W8IJR0"/>
<protein>
    <recommendedName>
        <fullName evidence="3">SAM domain-containing protein</fullName>
    </recommendedName>
</protein>
<reference evidence="1" key="1">
    <citation type="submission" date="2022-08" db="UniProtKB">
        <authorList>
            <consortium name="EnsemblMetazoa"/>
        </authorList>
    </citation>
    <scope>IDENTIFICATION</scope>
    <source>
        <strain evidence="1">05x7-T-G4-1.051#20</strain>
    </source>
</reference>
<proteinExistence type="predicted"/>
<accession>A0A8W8IJR0</accession>
<organism evidence="1 2">
    <name type="scientific">Magallana gigas</name>
    <name type="common">Pacific oyster</name>
    <name type="synonym">Crassostrea gigas</name>
    <dbReference type="NCBI Taxonomy" id="29159"/>
    <lineage>
        <taxon>Eukaryota</taxon>
        <taxon>Metazoa</taxon>
        <taxon>Spiralia</taxon>
        <taxon>Lophotrochozoa</taxon>
        <taxon>Mollusca</taxon>
        <taxon>Bivalvia</taxon>
        <taxon>Autobranchia</taxon>
        <taxon>Pteriomorphia</taxon>
        <taxon>Ostreida</taxon>
        <taxon>Ostreoidea</taxon>
        <taxon>Ostreidae</taxon>
        <taxon>Magallana</taxon>
    </lineage>
</organism>
<sequence>MSLRRFLLERGIDEDIVRKMEEEKIDIDVIQEISDNDLEKYLQCKGDRIAVKAFASEQKNKDTDNERKLALIDSLRKRMGVPNMSDTDDEETTIGKKRPYSFSRKFKKRKQAEIASKPDRAMVVGFAILDSSAKAYRQIRAPLGGGTRYARVNKNTRKNELIKIICPLFFPDGKNCHGNINDYSFDISTDVHGTQLMQNESIEEITRRL</sequence>